<dbReference type="InterPro" id="IPR036388">
    <property type="entry name" value="WH-like_DNA-bd_sf"/>
</dbReference>
<sequence length="174" mass="19356">MPGLDRREVETSFDQFVAARYAALLRSATLLCGDHHDAEDLVQGALVKAVGVWQRIGDDPEPYVRRIMVNDNISRWRRHKGRVVVREDVPDRAADGPDSDTRLDLEAALAGLAPRQRTVVVLRYFEDLTERQTADLMGTSVGTVKSQAREALTRLRTLVPGLTVDEGVPARVAR</sequence>
<dbReference type="PANTHER" id="PTHR43133:SF50">
    <property type="entry name" value="ECF RNA POLYMERASE SIGMA FACTOR SIGM"/>
    <property type="match status" value="1"/>
</dbReference>
<comment type="caution">
    <text evidence="8">The sequence shown here is derived from an EMBL/GenBank/DDBJ whole genome shotgun (WGS) entry which is preliminary data.</text>
</comment>
<keyword evidence="3" id="KW-0731">Sigma factor</keyword>
<accession>A0A4Q5J0I3</accession>
<dbReference type="InterPro" id="IPR013325">
    <property type="entry name" value="RNA_pol_sigma_r2"/>
</dbReference>
<evidence type="ECO:0000256" key="1">
    <source>
        <dbReference type="ARBA" id="ARBA00010641"/>
    </source>
</evidence>
<evidence type="ECO:0000256" key="5">
    <source>
        <dbReference type="ARBA" id="ARBA00023163"/>
    </source>
</evidence>
<evidence type="ECO:0000256" key="3">
    <source>
        <dbReference type="ARBA" id="ARBA00023082"/>
    </source>
</evidence>
<dbReference type="SUPFAM" id="SSF88946">
    <property type="entry name" value="Sigma2 domain of RNA polymerase sigma factors"/>
    <property type="match status" value="1"/>
</dbReference>
<dbReference type="CDD" id="cd06171">
    <property type="entry name" value="Sigma70_r4"/>
    <property type="match status" value="1"/>
</dbReference>
<dbReference type="AlphaFoldDB" id="A0A4Q5J0I3"/>
<evidence type="ECO:0000313" key="9">
    <source>
        <dbReference type="Proteomes" id="UP000291189"/>
    </source>
</evidence>
<dbReference type="InterPro" id="IPR013249">
    <property type="entry name" value="RNA_pol_sigma70_r4_t2"/>
</dbReference>
<dbReference type="InterPro" id="IPR007627">
    <property type="entry name" value="RNA_pol_sigma70_r2"/>
</dbReference>
<dbReference type="EMBL" id="SDPU01000022">
    <property type="protein sequence ID" value="RYU11982.1"/>
    <property type="molecule type" value="Genomic_DNA"/>
</dbReference>
<proteinExistence type="inferred from homology"/>
<evidence type="ECO:0000256" key="2">
    <source>
        <dbReference type="ARBA" id="ARBA00023015"/>
    </source>
</evidence>
<evidence type="ECO:0000313" key="8">
    <source>
        <dbReference type="EMBL" id="RYU11982.1"/>
    </source>
</evidence>
<dbReference type="InterPro" id="IPR014325">
    <property type="entry name" value="RNA_pol_sigma-E_actinobac"/>
</dbReference>
<dbReference type="Gene3D" id="1.10.1740.10">
    <property type="match status" value="1"/>
</dbReference>
<keyword evidence="2" id="KW-0805">Transcription regulation</keyword>
<dbReference type="OrthoDB" id="3692620at2"/>
<dbReference type="SUPFAM" id="SSF88659">
    <property type="entry name" value="Sigma3 and sigma4 domains of RNA polymerase sigma factors"/>
    <property type="match status" value="1"/>
</dbReference>
<dbReference type="InterPro" id="IPR014284">
    <property type="entry name" value="RNA_pol_sigma-70_dom"/>
</dbReference>
<keyword evidence="5" id="KW-0804">Transcription</keyword>
<dbReference type="RefSeq" id="WP_129987570.1">
    <property type="nucleotide sequence ID" value="NZ_SDPU01000022.1"/>
</dbReference>
<dbReference type="Pfam" id="PF08281">
    <property type="entry name" value="Sigma70_r4_2"/>
    <property type="match status" value="1"/>
</dbReference>
<dbReference type="PANTHER" id="PTHR43133">
    <property type="entry name" value="RNA POLYMERASE ECF-TYPE SIGMA FACTO"/>
    <property type="match status" value="1"/>
</dbReference>
<name>A0A4Q5J0I3_9ACTN</name>
<dbReference type="GO" id="GO:0016987">
    <property type="term" value="F:sigma factor activity"/>
    <property type="evidence" value="ECO:0007669"/>
    <property type="project" value="UniProtKB-KW"/>
</dbReference>
<evidence type="ECO:0000256" key="4">
    <source>
        <dbReference type="ARBA" id="ARBA00023125"/>
    </source>
</evidence>
<dbReference type="Proteomes" id="UP000291189">
    <property type="component" value="Unassembled WGS sequence"/>
</dbReference>
<feature type="domain" description="RNA polymerase sigma factor 70 region 4 type 2" evidence="7">
    <location>
        <begin position="103"/>
        <end position="155"/>
    </location>
</feature>
<protein>
    <submittedName>
        <fullName evidence="8">SigE family RNA polymerase sigma factor</fullName>
    </submittedName>
</protein>
<evidence type="ECO:0000259" key="6">
    <source>
        <dbReference type="Pfam" id="PF04542"/>
    </source>
</evidence>
<dbReference type="GO" id="GO:0003677">
    <property type="term" value="F:DNA binding"/>
    <property type="evidence" value="ECO:0007669"/>
    <property type="project" value="UniProtKB-KW"/>
</dbReference>
<feature type="domain" description="RNA polymerase sigma-70 region 2" evidence="6">
    <location>
        <begin position="20"/>
        <end position="80"/>
    </location>
</feature>
<dbReference type="Pfam" id="PF04542">
    <property type="entry name" value="Sigma70_r2"/>
    <property type="match status" value="1"/>
</dbReference>
<dbReference type="InterPro" id="IPR013324">
    <property type="entry name" value="RNA_pol_sigma_r3/r4-like"/>
</dbReference>
<reference evidence="8 9" key="1">
    <citation type="submission" date="2019-01" db="EMBL/GenBank/DDBJ databases">
        <title>Nocardioides guangzhouensis sp. nov., an actinobacterium isolated from soil.</title>
        <authorList>
            <person name="Fu Y."/>
            <person name="Cai Y."/>
            <person name="Lin Z."/>
            <person name="Chen P."/>
        </authorList>
    </citation>
    <scope>NUCLEOTIDE SEQUENCE [LARGE SCALE GENOMIC DNA]</scope>
    <source>
        <strain evidence="8 9">NBRC 105384</strain>
    </source>
</reference>
<dbReference type="Gene3D" id="1.10.10.10">
    <property type="entry name" value="Winged helix-like DNA-binding domain superfamily/Winged helix DNA-binding domain"/>
    <property type="match status" value="1"/>
</dbReference>
<dbReference type="NCBIfam" id="TIGR02937">
    <property type="entry name" value="sigma70-ECF"/>
    <property type="match status" value="1"/>
</dbReference>
<dbReference type="NCBIfam" id="TIGR02983">
    <property type="entry name" value="SigE-fam_strep"/>
    <property type="match status" value="1"/>
</dbReference>
<evidence type="ECO:0000259" key="7">
    <source>
        <dbReference type="Pfam" id="PF08281"/>
    </source>
</evidence>
<gene>
    <name evidence="8" type="ORF">ETU37_12055</name>
</gene>
<keyword evidence="4" id="KW-0238">DNA-binding</keyword>
<organism evidence="8 9">
    <name type="scientific">Nocardioides iriomotensis</name>
    <dbReference type="NCBI Taxonomy" id="715784"/>
    <lineage>
        <taxon>Bacteria</taxon>
        <taxon>Bacillati</taxon>
        <taxon>Actinomycetota</taxon>
        <taxon>Actinomycetes</taxon>
        <taxon>Propionibacteriales</taxon>
        <taxon>Nocardioidaceae</taxon>
        <taxon>Nocardioides</taxon>
    </lineage>
</organism>
<dbReference type="InterPro" id="IPR039425">
    <property type="entry name" value="RNA_pol_sigma-70-like"/>
</dbReference>
<dbReference type="GO" id="GO:0006352">
    <property type="term" value="P:DNA-templated transcription initiation"/>
    <property type="evidence" value="ECO:0007669"/>
    <property type="project" value="InterPro"/>
</dbReference>
<keyword evidence="9" id="KW-1185">Reference proteome</keyword>
<comment type="similarity">
    <text evidence="1">Belongs to the sigma-70 factor family. ECF subfamily.</text>
</comment>